<feature type="region of interest" description="Disordered" evidence="1">
    <location>
        <begin position="145"/>
        <end position="170"/>
    </location>
</feature>
<accession>A0A8T0QBF2</accession>
<evidence type="ECO:0000256" key="1">
    <source>
        <dbReference type="SAM" id="MobiDB-lite"/>
    </source>
</evidence>
<evidence type="ECO:0000313" key="2">
    <source>
        <dbReference type="EMBL" id="KAG2572377.1"/>
    </source>
</evidence>
<name>A0A8T0QBF2_PANVG</name>
<evidence type="ECO:0000313" key="3">
    <source>
        <dbReference type="Proteomes" id="UP000823388"/>
    </source>
</evidence>
<dbReference type="OrthoDB" id="10573885at2759"/>
<dbReference type="EMBL" id="CM029049">
    <property type="protein sequence ID" value="KAG2572377.1"/>
    <property type="molecule type" value="Genomic_DNA"/>
</dbReference>
<keyword evidence="3" id="KW-1185">Reference proteome</keyword>
<gene>
    <name evidence="2" type="ORF">PVAP13_7KG174100</name>
</gene>
<protein>
    <submittedName>
        <fullName evidence="2">Uncharacterized protein</fullName>
    </submittedName>
</protein>
<organism evidence="2 3">
    <name type="scientific">Panicum virgatum</name>
    <name type="common">Blackwell switchgrass</name>
    <dbReference type="NCBI Taxonomy" id="38727"/>
    <lineage>
        <taxon>Eukaryota</taxon>
        <taxon>Viridiplantae</taxon>
        <taxon>Streptophyta</taxon>
        <taxon>Embryophyta</taxon>
        <taxon>Tracheophyta</taxon>
        <taxon>Spermatophyta</taxon>
        <taxon>Magnoliopsida</taxon>
        <taxon>Liliopsida</taxon>
        <taxon>Poales</taxon>
        <taxon>Poaceae</taxon>
        <taxon>PACMAD clade</taxon>
        <taxon>Panicoideae</taxon>
        <taxon>Panicodae</taxon>
        <taxon>Paniceae</taxon>
        <taxon>Panicinae</taxon>
        <taxon>Panicum</taxon>
        <taxon>Panicum sect. Hiantes</taxon>
    </lineage>
</organism>
<dbReference type="PANTHER" id="PTHR35161">
    <property type="entry name" value="OS02G0303100 PROTEIN"/>
    <property type="match status" value="1"/>
</dbReference>
<proteinExistence type="predicted"/>
<comment type="caution">
    <text evidence="2">The sequence shown here is derived from an EMBL/GenBank/DDBJ whole genome shotgun (WGS) entry which is preliminary data.</text>
</comment>
<dbReference type="AlphaFoldDB" id="A0A8T0QBF2"/>
<sequence length="625" mass="69140">MAQIKITLSENPNQYQAAAPSPAPATPGLAMAAHLSRRLLVADRTRLLPRVAAASSSTPPTHLLARFAAASPTTLHTHCPTSPPFAASMSARGSSFSSPTDPTHSLSGVAAASLRAPPTHLLTRVAAAAMSGSISLLPSPATRCADSLGSRSSAVPSPPTRSPPSIGSRTSAMPSLAVLELGDRSAPPSAVLAPHLGSGLHGMLALSSRAQPQLLAPHLSSGLHGMPALSSRAQAQSLPHRRFSSDQKKLPPVSQLAFKDDHLVSQEEEWEWVELTEYLKNRSLVEDATKNHLNMEVESFGVRGKYNFSEDTGIPLFENLVLLALANNNRGYCIKRSFTKENLLVCPRLKQIKLKSVIYDELKPGVNDCNRAATYEAVGLLIRELLKDNVGPDVIQRLLEEPRDLLSKLERPSDERLIIYHPSFLSMDGRLWYYEKLYRLVFKIFPENARFKKRSNLAVAGMAYTDGNVLIFDIISSHPLLYHIERRASDEAERPDVSEGPEGKVDNHKKRDLGRKVVALHRHTVEHAFDHDVRNTPSKQASRKRLWPYTIRHVVNFLKSVMPLHLLKSQESFVRFGLWDTLNIDGFWSRDLSWIGGVPAPSEEEMKAIDQVSYGRRRLQARKYD</sequence>
<dbReference type="PANTHER" id="PTHR35161:SF1">
    <property type="entry name" value="OS02G0138300 PROTEIN"/>
    <property type="match status" value="1"/>
</dbReference>
<dbReference type="Proteomes" id="UP000823388">
    <property type="component" value="Chromosome 7K"/>
</dbReference>
<reference evidence="2" key="1">
    <citation type="submission" date="2020-05" db="EMBL/GenBank/DDBJ databases">
        <title>WGS assembly of Panicum virgatum.</title>
        <authorList>
            <person name="Lovell J.T."/>
            <person name="Jenkins J."/>
            <person name="Shu S."/>
            <person name="Juenger T.E."/>
            <person name="Schmutz J."/>
        </authorList>
    </citation>
    <scope>NUCLEOTIDE SEQUENCE</scope>
    <source>
        <strain evidence="2">AP13</strain>
    </source>
</reference>